<dbReference type="Gene3D" id="3.30.450.20">
    <property type="entry name" value="PAS domain"/>
    <property type="match status" value="2"/>
</dbReference>
<evidence type="ECO:0000313" key="4">
    <source>
        <dbReference type="Proteomes" id="UP000774000"/>
    </source>
</evidence>
<reference evidence="3" key="1">
    <citation type="submission" date="2021-01" db="EMBL/GenBank/DDBJ databases">
        <title>Genomic Encyclopedia of Type Strains, Phase IV (KMG-IV): sequencing the most valuable type-strain genomes for metagenomic binning, comparative biology and taxonomic classification.</title>
        <authorList>
            <person name="Goeker M."/>
        </authorList>
    </citation>
    <scope>NUCLEOTIDE SEQUENCE</scope>
    <source>
        <strain evidence="3">DSM 23230</strain>
    </source>
</reference>
<dbReference type="AlphaFoldDB" id="A0A938XPL1"/>
<accession>A0A938XPL1</accession>
<dbReference type="Pfam" id="PF07228">
    <property type="entry name" value="SpoIIE"/>
    <property type="match status" value="1"/>
</dbReference>
<dbReference type="InterPro" id="IPR000700">
    <property type="entry name" value="PAS-assoc_C"/>
</dbReference>
<dbReference type="PROSITE" id="PS50113">
    <property type="entry name" value="PAC"/>
    <property type="match status" value="1"/>
</dbReference>
<dbReference type="SMART" id="SM00331">
    <property type="entry name" value="PP2C_SIG"/>
    <property type="match status" value="1"/>
</dbReference>
<dbReference type="EMBL" id="JAFBDQ010000006">
    <property type="protein sequence ID" value="MBM7556752.1"/>
    <property type="molecule type" value="Genomic_DNA"/>
</dbReference>
<keyword evidence="1" id="KW-0378">Hydrolase</keyword>
<gene>
    <name evidence="3" type="ORF">JOC47_001603</name>
</gene>
<sequence length="515" mass="59063">MKNISNKLELRSALDSLSSHIVILDSQGLILYSNRAWEEFAENNGLAPQQCGSGTNYLATLTNVEGEEKVKAVKAKTGIEKVMKGEKDLFTLEYPCHAPDKKRWFKMRVTPFEGENDQQVVIAHENITERKLQEQEMKETKDFTDNILDNLEELILYMDLDLTVQWANKGAQEYFNLDIEEMKDQFCYKKWGLDSPCNECPIIKSRTTQEREEKIMEKPDGSVWLMKAIPDVNQDGELEGFIEVSLDISKQKKAERKIKQVANKLEEQFEKAGKLHDQFLPSVMPKLDDISLGTYYAPADRLGGDFYNFINLEDKLIFYISDVSGHDLSGSMLNIFLKETINSYLISKNTPTSIISPGRVIEFINQQFVEESFPDDYFICLIIGVLDVDTKKIRFANAGIQFSPLLIQGADEVTTFSCGGLPISYASSELESSYQEVEFKMQRGDDLFLYTDGLIEQDNGSEIYGQERLKTILKEERQNFPQEIIKKINSNFDNFRKNIVVQDDVTYMLIQYDKS</sequence>
<comment type="caution">
    <text evidence="3">The sequence shown here is derived from an EMBL/GenBank/DDBJ whole genome shotgun (WGS) entry which is preliminary data.</text>
</comment>
<evidence type="ECO:0000259" key="2">
    <source>
        <dbReference type="PROSITE" id="PS50113"/>
    </source>
</evidence>
<dbReference type="InterPro" id="IPR001932">
    <property type="entry name" value="PPM-type_phosphatase-like_dom"/>
</dbReference>
<organism evidence="3 4">
    <name type="scientific">Halanaerobacter jeridensis</name>
    <dbReference type="NCBI Taxonomy" id="706427"/>
    <lineage>
        <taxon>Bacteria</taxon>
        <taxon>Bacillati</taxon>
        <taxon>Bacillota</taxon>
        <taxon>Clostridia</taxon>
        <taxon>Halanaerobiales</taxon>
        <taxon>Halobacteroidaceae</taxon>
        <taxon>Halanaerobacter</taxon>
    </lineage>
</organism>
<keyword evidence="4" id="KW-1185">Reference proteome</keyword>
<dbReference type="PANTHER" id="PTHR43156:SF2">
    <property type="entry name" value="STAGE II SPORULATION PROTEIN E"/>
    <property type="match status" value="1"/>
</dbReference>
<dbReference type="SUPFAM" id="SSF55785">
    <property type="entry name" value="PYP-like sensor domain (PAS domain)"/>
    <property type="match status" value="2"/>
</dbReference>
<name>A0A938XPL1_9FIRM</name>
<proteinExistence type="predicted"/>
<dbReference type="Gene3D" id="3.60.40.10">
    <property type="entry name" value="PPM-type phosphatase domain"/>
    <property type="match status" value="1"/>
</dbReference>
<feature type="domain" description="PAC" evidence="2">
    <location>
        <begin position="209"/>
        <end position="260"/>
    </location>
</feature>
<evidence type="ECO:0000256" key="1">
    <source>
        <dbReference type="ARBA" id="ARBA00022801"/>
    </source>
</evidence>
<dbReference type="PANTHER" id="PTHR43156">
    <property type="entry name" value="STAGE II SPORULATION PROTEIN E-RELATED"/>
    <property type="match status" value="1"/>
</dbReference>
<dbReference type="GO" id="GO:0016791">
    <property type="term" value="F:phosphatase activity"/>
    <property type="evidence" value="ECO:0007669"/>
    <property type="project" value="TreeGrafter"/>
</dbReference>
<dbReference type="Pfam" id="PF08448">
    <property type="entry name" value="PAS_4"/>
    <property type="match status" value="2"/>
</dbReference>
<dbReference type="InterPro" id="IPR013656">
    <property type="entry name" value="PAS_4"/>
</dbReference>
<dbReference type="Proteomes" id="UP000774000">
    <property type="component" value="Unassembled WGS sequence"/>
</dbReference>
<dbReference type="InterPro" id="IPR036457">
    <property type="entry name" value="PPM-type-like_dom_sf"/>
</dbReference>
<dbReference type="InterPro" id="IPR052016">
    <property type="entry name" value="Bact_Sigma-Reg"/>
</dbReference>
<dbReference type="InterPro" id="IPR035965">
    <property type="entry name" value="PAS-like_dom_sf"/>
</dbReference>
<evidence type="ECO:0000313" key="3">
    <source>
        <dbReference type="EMBL" id="MBM7556752.1"/>
    </source>
</evidence>
<protein>
    <submittedName>
        <fullName evidence="3">PAS domain S-box-containing protein</fullName>
    </submittedName>
</protein>
<dbReference type="RefSeq" id="WP_204701519.1">
    <property type="nucleotide sequence ID" value="NZ_JAFBDQ010000006.1"/>
</dbReference>